<protein>
    <submittedName>
        <fullName evidence="2">Uncharacterized protein</fullName>
    </submittedName>
</protein>
<dbReference type="RefSeq" id="XP_007774348.1">
    <property type="nucleotide sequence ID" value="XM_007776158.1"/>
</dbReference>
<dbReference type="KEGG" id="cput:CONPUDRAFT_159099"/>
<evidence type="ECO:0000313" key="2">
    <source>
        <dbReference type="EMBL" id="EIW75655.1"/>
    </source>
</evidence>
<dbReference type="AlphaFoldDB" id="A0A5M3MAK3"/>
<keyword evidence="3" id="KW-1185">Reference proteome</keyword>
<evidence type="ECO:0000313" key="3">
    <source>
        <dbReference type="Proteomes" id="UP000053558"/>
    </source>
</evidence>
<sequence length="308" mass="33095">MPDINVLPCGQLGSMQVPMGGGWIYLDGVWIRMVHTIKDADEENGLDEQRTIEFIGYTLETYIPYFKETSDDWKSTVCTTLETDPWFVCHKGDCWELDVDRMIKDVASQRLGRDDAGLRDDEAQQQNLRQPDLPIANATIEPPLVSNSGGGPSPTLKAHRVGGGRHGPARRSKETRPSPYPVPAIGSNWASRGISHGLGQDVRISDDATQLIWAPLDGMIPGAASRLEGCDQDPQLLIPQTSSTPRSSGHGGVEGVTATIEGTGDGVDMGATGSLYTFNTSLLFDASTAMADMSAWTSEGDGARGFSA</sequence>
<evidence type="ECO:0000256" key="1">
    <source>
        <dbReference type="SAM" id="MobiDB-lite"/>
    </source>
</evidence>
<accession>A0A5M3MAK3</accession>
<dbReference type="Proteomes" id="UP000053558">
    <property type="component" value="Unassembled WGS sequence"/>
</dbReference>
<reference evidence="3" key="1">
    <citation type="journal article" date="2012" name="Science">
        <title>The Paleozoic origin of enzymatic lignin decomposition reconstructed from 31 fungal genomes.</title>
        <authorList>
            <person name="Floudas D."/>
            <person name="Binder M."/>
            <person name="Riley R."/>
            <person name="Barry K."/>
            <person name="Blanchette R.A."/>
            <person name="Henrissat B."/>
            <person name="Martinez A.T."/>
            <person name="Otillar R."/>
            <person name="Spatafora J.W."/>
            <person name="Yadav J.S."/>
            <person name="Aerts A."/>
            <person name="Benoit I."/>
            <person name="Boyd A."/>
            <person name="Carlson A."/>
            <person name="Copeland A."/>
            <person name="Coutinho P.M."/>
            <person name="de Vries R.P."/>
            <person name="Ferreira P."/>
            <person name="Findley K."/>
            <person name="Foster B."/>
            <person name="Gaskell J."/>
            <person name="Glotzer D."/>
            <person name="Gorecki P."/>
            <person name="Heitman J."/>
            <person name="Hesse C."/>
            <person name="Hori C."/>
            <person name="Igarashi K."/>
            <person name="Jurgens J.A."/>
            <person name="Kallen N."/>
            <person name="Kersten P."/>
            <person name="Kohler A."/>
            <person name="Kuees U."/>
            <person name="Kumar T.K.A."/>
            <person name="Kuo A."/>
            <person name="LaButti K."/>
            <person name="Larrondo L.F."/>
            <person name="Lindquist E."/>
            <person name="Ling A."/>
            <person name="Lombard V."/>
            <person name="Lucas S."/>
            <person name="Lundell T."/>
            <person name="Martin R."/>
            <person name="McLaughlin D.J."/>
            <person name="Morgenstern I."/>
            <person name="Morin E."/>
            <person name="Murat C."/>
            <person name="Nagy L.G."/>
            <person name="Nolan M."/>
            <person name="Ohm R.A."/>
            <person name="Patyshakuliyeva A."/>
            <person name="Rokas A."/>
            <person name="Ruiz-Duenas F.J."/>
            <person name="Sabat G."/>
            <person name="Salamov A."/>
            <person name="Samejima M."/>
            <person name="Schmutz J."/>
            <person name="Slot J.C."/>
            <person name="St John F."/>
            <person name="Stenlid J."/>
            <person name="Sun H."/>
            <person name="Sun S."/>
            <person name="Syed K."/>
            <person name="Tsang A."/>
            <person name="Wiebenga A."/>
            <person name="Young D."/>
            <person name="Pisabarro A."/>
            <person name="Eastwood D.C."/>
            <person name="Martin F."/>
            <person name="Cullen D."/>
            <person name="Grigoriev I.V."/>
            <person name="Hibbett D.S."/>
        </authorList>
    </citation>
    <scope>NUCLEOTIDE SEQUENCE [LARGE SCALE GENOMIC DNA]</scope>
    <source>
        <strain evidence="3">RWD-64-598 SS2</strain>
    </source>
</reference>
<comment type="caution">
    <text evidence="2">The sequence shown here is derived from an EMBL/GenBank/DDBJ whole genome shotgun (WGS) entry which is preliminary data.</text>
</comment>
<dbReference type="EMBL" id="JH711588">
    <property type="protein sequence ID" value="EIW75655.1"/>
    <property type="molecule type" value="Genomic_DNA"/>
</dbReference>
<dbReference type="GeneID" id="19204035"/>
<name>A0A5M3MAK3_CONPW</name>
<organism evidence="2 3">
    <name type="scientific">Coniophora puteana (strain RWD-64-598)</name>
    <name type="common">Brown rot fungus</name>
    <dbReference type="NCBI Taxonomy" id="741705"/>
    <lineage>
        <taxon>Eukaryota</taxon>
        <taxon>Fungi</taxon>
        <taxon>Dikarya</taxon>
        <taxon>Basidiomycota</taxon>
        <taxon>Agaricomycotina</taxon>
        <taxon>Agaricomycetes</taxon>
        <taxon>Agaricomycetidae</taxon>
        <taxon>Boletales</taxon>
        <taxon>Coniophorineae</taxon>
        <taxon>Coniophoraceae</taxon>
        <taxon>Coniophora</taxon>
    </lineage>
</organism>
<feature type="region of interest" description="Disordered" evidence="1">
    <location>
        <begin position="143"/>
        <end position="181"/>
    </location>
</feature>
<proteinExistence type="predicted"/>
<gene>
    <name evidence="2" type="ORF">CONPUDRAFT_159099</name>
</gene>
<feature type="compositionally biased region" description="Basic residues" evidence="1">
    <location>
        <begin position="157"/>
        <end position="170"/>
    </location>
</feature>